<sequence length="205" mass="22173">MNQQECSSGLIKQVECVVIGASSGGLDVLIKLLQALPVHYQIPTVAILHQRPNRSSGVPDMLSKYTHMTVQEPEDKQGIEPGHFYVAPPNYHLLIDPDKVFSLSIDAPLNFCRPSIDMAFQSAAEVYREALVGCVLTGANSDGGQGARYIKDYNGRVLVQNPKQATVDSMPLAAIAAADVDDILDIEDIAKRLASFGDPAERIPS</sequence>
<feature type="active site" evidence="4">
    <location>
        <position position="22"/>
    </location>
</feature>
<evidence type="ECO:0000259" key="5">
    <source>
        <dbReference type="PROSITE" id="PS50122"/>
    </source>
</evidence>
<evidence type="ECO:0000256" key="2">
    <source>
        <dbReference type="ARBA" id="ARBA00039140"/>
    </source>
</evidence>
<keyword evidence="4" id="KW-0145">Chemotaxis</keyword>
<evidence type="ECO:0000256" key="4">
    <source>
        <dbReference type="PROSITE-ProRule" id="PRU00050"/>
    </source>
</evidence>
<dbReference type="CDD" id="cd16433">
    <property type="entry name" value="CheB"/>
    <property type="match status" value="1"/>
</dbReference>
<evidence type="ECO:0000256" key="3">
    <source>
        <dbReference type="ARBA" id="ARBA00048267"/>
    </source>
</evidence>
<dbReference type="SUPFAM" id="SSF52738">
    <property type="entry name" value="Methylesterase CheB, C-terminal domain"/>
    <property type="match status" value="1"/>
</dbReference>
<evidence type="ECO:0000256" key="1">
    <source>
        <dbReference type="ARBA" id="ARBA00022801"/>
    </source>
</evidence>
<gene>
    <name evidence="6" type="ORF">Kalk_19670</name>
</gene>
<dbReference type="Gene3D" id="3.40.50.180">
    <property type="entry name" value="Methylesterase CheB, C-terminal domain"/>
    <property type="match status" value="1"/>
</dbReference>
<reference evidence="7" key="1">
    <citation type="submission" date="2017-08" db="EMBL/GenBank/DDBJ databases">
        <title>Direct submision.</title>
        <authorList>
            <person name="Kim S.-J."/>
            <person name="Rhee S.-K."/>
        </authorList>
    </citation>
    <scope>NUCLEOTIDE SEQUENCE [LARGE SCALE GENOMIC DNA]</scope>
    <source>
        <strain evidence="7">GI5</strain>
    </source>
</reference>
<proteinExistence type="predicted"/>
<dbReference type="PROSITE" id="PS50122">
    <property type="entry name" value="CHEB"/>
    <property type="match status" value="1"/>
</dbReference>
<dbReference type="EC" id="3.1.1.61" evidence="2"/>
<name>A0A2K9LQ78_9GAMM</name>
<feature type="active site" evidence="4">
    <location>
        <position position="142"/>
    </location>
</feature>
<dbReference type="GO" id="GO:0006935">
    <property type="term" value="P:chemotaxis"/>
    <property type="evidence" value="ECO:0007669"/>
    <property type="project" value="UniProtKB-UniRule"/>
</dbReference>
<accession>A0A2K9LQ78</accession>
<feature type="domain" description="CheB-type methylesterase" evidence="5">
    <location>
        <begin position="10"/>
        <end position="200"/>
    </location>
</feature>
<dbReference type="AlphaFoldDB" id="A0A2K9LQ78"/>
<organism evidence="6 7">
    <name type="scientific">Ketobacter alkanivorans</name>
    <dbReference type="NCBI Taxonomy" id="1917421"/>
    <lineage>
        <taxon>Bacteria</taxon>
        <taxon>Pseudomonadati</taxon>
        <taxon>Pseudomonadota</taxon>
        <taxon>Gammaproteobacteria</taxon>
        <taxon>Pseudomonadales</taxon>
        <taxon>Ketobacteraceae</taxon>
        <taxon>Ketobacter</taxon>
    </lineage>
</organism>
<dbReference type="GO" id="GO:0005737">
    <property type="term" value="C:cytoplasm"/>
    <property type="evidence" value="ECO:0007669"/>
    <property type="project" value="InterPro"/>
</dbReference>
<feature type="active site" evidence="4">
    <location>
        <position position="49"/>
    </location>
</feature>
<evidence type="ECO:0000313" key="7">
    <source>
        <dbReference type="Proteomes" id="UP000235116"/>
    </source>
</evidence>
<dbReference type="GO" id="GO:0000156">
    <property type="term" value="F:phosphorelay response regulator activity"/>
    <property type="evidence" value="ECO:0007669"/>
    <property type="project" value="InterPro"/>
</dbReference>
<dbReference type="KEGG" id="kak:Kalk_19670"/>
<dbReference type="GO" id="GO:0008984">
    <property type="term" value="F:protein-glutamate methylesterase activity"/>
    <property type="evidence" value="ECO:0007669"/>
    <property type="project" value="UniProtKB-EC"/>
</dbReference>
<dbReference type="InterPro" id="IPR000673">
    <property type="entry name" value="Sig_transdc_resp-reg_Me-estase"/>
</dbReference>
<dbReference type="OrthoDB" id="9793421at2"/>
<dbReference type="Proteomes" id="UP000235116">
    <property type="component" value="Chromosome"/>
</dbReference>
<dbReference type="EMBL" id="CP022684">
    <property type="protein sequence ID" value="AUM14509.1"/>
    <property type="molecule type" value="Genomic_DNA"/>
</dbReference>
<dbReference type="PANTHER" id="PTHR42872:SF3">
    <property type="entry name" value="PROTEIN-GLUTAMATE METHYLESTERASE_PROTEIN-GLUTAMINE GLUTAMINASE 1"/>
    <property type="match status" value="1"/>
</dbReference>
<keyword evidence="7" id="KW-1185">Reference proteome</keyword>
<keyword evidence="1 4" id="KW-0378">Hydrolase</keyword>
<dbReference type="Pfam" id="PF01339">
    <property type="entry name" value="CheB_methylest"/>
    <property type="match status" value="1"/>
</dbReference>
<comment type="catalytic activity">
    <reaction evidence="3">
        <text>[protein]-L-glutamate 5-O-methyl ester + H2O = L-glutamyl-[protein] + methanol + H(+)</text>
        <dbReference type="Rhea" id="RHEA:23236"/>
        <dbReference type="Rhea" id="RHEA-COMP:10208"/>
        <dbReference type="Rhea" id="RHEA-COMP:10311"/>
        <dbReference type="ChEBI" id="CHEBI:15377"/>
        <dbReference type="ChEBI" id="CHEBI:15378"/>
        <dbReference type="ChEBI" id="CHEBI:17790"/>
        <dbReference type="ChEBI" id="CHEBI:29973"/>
        <dbReference type="ChEBI" id="CHEBI:82795"/>
        <dbReference type="EC" id="3.1.1.61"/>
    </reaction>
</comment>
<dbReference type="RefSeq" id="WP_101895882.1">
    <property type="nucleotide sequence ID" value="NZ_CP022684.1"/>
</dbReference>
<protein>
    <recommendedName>
        <fullName evidence="2">protein-glutamate methylesterase</fullName>
        <ecNumber evidence="2">3.1.1.61</ecNumber>
    </recommendedName>
</protein>
<evidence type="ECO:0000313" key="6">
    <source>
        <dbReference type="EMBL" id="AUM14509.1"/>
    </source>
</evidence>
<dbReference type="InterPro" id="IPR035909">
    <property type="entry name" value="CheB_C"/>
</dbReference>
<dbReference type="PANTHER" id="PTHR42872">
    <property type="entry name" value="PROTEIN-GLUTAMATE METHYLESTERASE/PROTEIN-GLUTAMINE GLUTAMINASE"/>
    <property type="match status" value="1"/>
</dbReference>